<dbReference type="GO" id="GO:0030915">
    <property type="term" value="C:Smc5-Smc6 complex"/>
    <property type="evidence" value="ECO:0007669"/>
    <property type="project" value="InterPro"/>
</dbReference>
<dbReference type="InterPro" id="IPR013083">
    <property type="entry name" value="Znf_RING/FYVE/PHD"/>
</dbReference>
<evidence type="ECO:0000256" key="13">
    <source>
        <dbReference type="PROSITE-ProRule" id="PRU00452"/>
    </source>
</evidence>
<dbReference type="Gene3D" id="3.30.40.10">
    <property type="entry name" value="Zinc/RING finger domain, C3HC4 (zinc finger)"/>
    <property type="match status" value="1"/>
</dbReference>
<feature type="compositionally biased region" description="Acidic residues" evidence="14">
    <location>
        <begin position="115"/>
        <end position="132"/>
    </location>
</feature>
<evidence type="ECO:0000256" key="12">
    <source>
        <dbReference type="ARBA" id="ARBA00032533"/>
    </source>
</evidence>
<evidence type="ECO:0000259" key="15">
    <source>
        <dbReference type="PROSITE" id="PS51044"/>
    </source>
</evidence>
<keyword evidence="9" id="KW-0862">Zinc</keyword>
<dbReference type="InterPro" id="IPR026846">
    <property type="entry name" value="Nse2(Mms21)"/>
</dbReference>
<feature type="domain" description="SP-RING-type" evidence="15">
    <location>
        <begin position="187"/>
        <end position="260"/>
    </location>
</feature>
<keyword evidence="5" id="KW-0808">Transferase</keyword>
<dbReference type="InterPro" id="IPR004181">
    <property type="entry name" value="Znf_MIZ"/>
</dbReference>
<dbReference type="EMBL" id="CAJNOJ010000059">
    <property type="protein sequence ID" value="CAF0993017.1"/>
    <property type="molecule type" value="Genomic_DNA"/>
</dbReference>
<evidence type="ECO:0000256" key="5">
    <source>
        <dbReference type="ARBA" id="ARBA00022679"/>
    </source>
</evidence>
<keyword evidence="8" id="KW-0833">Ubl conjugation pathway</keyword>
<keyword evidence="7 13" id="KW-0863">Zinc-finger</keyword>
<evidence type="ECO:0000256" key="9">
    <source>
        <dbReference type="ARBA" id="ARBA00022833"/>
    </source>
</evidence>
<accession>A0A814G8W2</accession>
<feature type="region of interest" description="Disordered" evidence="14">
    <location>
        <begin position="97"/>
        <end position="132"/>
    </location>
</feature>
<organism evidence="16 17">
    <name type="scientific">Adineta ricciae</name>
    <name type="common">Rotifer</name>
    <dbReference type="NCBI Taxonomy" id="249248"/>
    <lineage>
        <taxon>Eukaryota</taxon>
        <taxon>Metazoa</taxon>
        <taxon>Spiralia</taxon>
        <taxon>Gnathifera</taxon>
        <taxon>Rotifera</taxon>
        <taxon>Eurotatoria</taxon>
        <taxon>Bdelloidea</taxon>
        <taxon>Adinetida</taxon>
        <taxon>Adinetidae</taxon>
        <taxon>Adineta</taxon>
    </lineage>
</organism>
<comment type="pathway">
    <text evidence="2">Protein modification; protein sumoylation.</text>
</comment>
<dbReference type="GO" id="GO:0000724">
    <property type="term" value="P:double-strand break repair via homologous recombination"/>
    <property type="evidence" value="ECO:0007669"/>
    <property type="project" value="InterPro"/>
</dbReference>
<dbReference type="OrthoDB" id="26899at2759"/>
<evidence type="ECO:0000256" key="3">
    <source>
        <dbReference type="ARBA" id="ARBA00008212"/>
    </source>
</evidence>
<dbReference type="AlphaFoldDB" id="A0A814G8W2"/>
<comment type="subcellular location">
    <subcellularLocation>
        <location evidence="1">Nucleus</location>
    </subcellularLocation>
</comment>
<dbReference type="GO" id="GO:0061665">
    <property type="term" value="F:SUMO ligase activity"/>
    <property type="evidence" value="ECO:0007669"/>
    <property type="project" value="TreeGrafter"/>
</dbReference>
<evidence type="ECO:0000313" key="16">
    <source>
        <dbReference type="EMBL" id="CAF0993017.1"/>
    </source>
</evidence>
<comment type="caution">
    <text evidence="16">The sequence shown here is derived from an EMBL/GenBank/DDBJ whole genome shotgun (WGS) entry which is preliminary data.</text>
</comment>
<dbReference type="CDD" id="cd16651">
    <property type="entry name" value="SPL-RING_NSE2"/>
    <property type="match status" value="1"/>
</dbReference>
<dbReference type="PANTHER" id="PTHR21330">
    <property type="entry name" value="E3 SUMO-PROTEIN LIGASE NSE2"/>
    <property type="match status" value="1"/>
</dbReference>
<evidence type="ECO:0000256" key="10">
    <source>
        <dbReference type="ARBA" id="ARBA00023242"/>
    </source>
</evidence>
<dbReference type="SUPFAM" id="SSF57850">
    <property type="entry name" value="RING/U-box"/>
    <property type="match status" value="1"/>
</dbReference>
<evidence type="ECO:0000256" key="6">
    <source>
        <dbReference type="ARBA" id="ARBA00022723"/>
    </source>
</evidence>
<evidence type="ECO:0000256" key="14">
    <source>
        <dbReference type="SAM" id="MobiDB-lite"/>
    </source>
</evidence>
<dbReference type="PROSITE" id="PS51044">
    <property type="entry name" value="ZF_SP_RING"/>
    <property type="match status" value="1"/>
</dbReference>
<evidence type="ECO:0000256" key="8">
    <source>
        <dbReference type="ARBA" id="ARBA00022786"/>
    </source>
</evidence>
<feature type="compositionally biased region" description="Basic and acidic residues" evidence="14">
    <location>
        <begin position="97"/>
        <end position="106"/>
    </location>
</feature>
<protein>
    <recommendedName>
        <fullName evidence="4">E3 SUMO-protein ligase NSE2</fullName>
    </recommendedName>
    <alternativeName>
        <fullName evidence="11">E3 SUMO-protein transferase NSE2</fullName>
    </alternativeName>
    <alternativeName>
        <fullName evidence="12">Non-structural maintenance of chromosomes element 2 homolog</fullName>
    </alternativeName>
</protein>
<dbReference type="GO" id="GO:0008270">
    <property type="term" value="F:zinc ion binding"/>
    <property type="evidence" value="ECO:0007669"/>
    <property type="project" value="UniProtKB-KW"/>
</dbReference>
<sequence>MSGTMTTNSSSFILPTTDASAIDYTEIDQAINLWSDIFPMIEKQIATLTSVAQEMQECPESQKYVDALMKIAVRVNDVEEKATKCIKEARTQLKKTKLVDKQNEKQKKVRHSNSDDEEDDSEDEMEIDESQVDEQIEISALTSESLEKLQNQIHKVLIKQPDLNTFNLDSDNRYADFADCISKMENGNDDVDIVDQVTSNKCPLTQTEFVEPVQNKKCKHKYEKTAVLKYIAEKSKSKRPVKCPYSGCDNILHEKELIHA</sequence>
<dbReference type="GO" id="GO:0016925">
    <property type="term" value="P:protein sumoylation"/>
    <property type="evidence" value="ECO:0007669"/>
    <property type="project" value="UniProtKB-UniPathway"/>
</dbReference>
<comment type="similarity">
    <text evidence="3">Belongs to the NSE2 family.</text>
</comment>
<evidence type="ECO:0000313" key="17">
    <source>
        <dbReference type="Proteomes" id="UP000663852"/>
    </source>
</evidence>
<proteinExistence type="inferred from homology"/>
<dbReference type="Pfam" id="PF11789">
    <property type="entry name" value="zf-Nse"/>
    <property type="match status" value="1"/>
</dbReference>
<evidence type="ECO:0000256" key="4">
    <source>
        <dbReference type="ARBA" id="ARBA00020923"/>
    </source>
</evidence>
<dbReference type="Proteomes" id="UP000663852">
    <property type="component" value="Unassembled WGS sequence"/>
</dbReference>
<evidence type="ECO:0000256" key="11">
    <source>
        <dbReference type="ARBA" id="ARBA00031731"/>
    </source>
</evidence>
<dbReference type="PANTHER" id="PTHR21330:SF1">
    <property type="entry name" value="E3 SUMO-PROTEIN LIGASE NSE2"/>
    <property type="match status" value="1"/>
</dbReference>
<evidence type="ECO:0000256" key="2">
    <source>
        <dbReference type="ARBA" id="ARBA00004718"/>
    </source>
</evidence>
<keyword evidence="10" id="KW-0539">Nucleus</keyword>
<keyword evidence="6" id="KW-0479">Metal-binding</keyword>
<gene>
    <name evidence="16" type="ORF">EDS130_LOCUS14491</name>
</gene>
<reference evidence="16" key="1">
    <citation type="submission" date="2021-02" db="EMBL/GenBank/DDBJ databases">
        <authorList>
            <person name="Nowell W R."/>
        </authorList>
    </citation>
    <scope>NUCLEOTIDE SEQUENCE</scope>
</reference>
<evidence type="ECO:0000256" key="7">
    <source>
        <dbReference type="ARBA" id="ARBA00022771"/>
    </source>
</evidence>
<dbReference type="GO" id="GO:0005634">
    <property type="term" value="C:nucleus"/>
    <property type="evidence" value="ECO:0007669"/>
    <property type="project" value="UniProtKB-SubCell"/>
</dbReference>
<evidence type="ECO:0000256" key="1">
    <source>
        <dbReference type="ARBA" id="ARBA00004123"/>
    </source>
</evidence>
<dbReference type="UniPathway" id="UPA00886"/>
<name>A0A814G8W2_ADIRI</name>